<evidence type="ECO:0000256" key="10">
    <source>
        <dbReference type="ARBA" id="ARBA00022989"/>
    </source>
</evidence>
<evidence type="ECO:0000313" key="14">
    <source>
        <dbReference type="EMBL" id="KAK1760282.1"/>
    </source>
</evidence>
<dbReference type="GO" id="GO:0016020">
    <property type="term" value="C:membrane"/>
    <property type="evidence" value="ECO:0007669"/>
    <property type="project" value="UniProtKB-SubCell"/>
</dbReference>
<comment type="similarity">
    <text evidence="3">Belongs to the glycosyltransferase 31 family. Beta3-Gal-T subfamily.</text>
</comment>
<dbReference type="GO" id="GO:0000166">
    <property type="term" value="F:nucleotide binding"/>
    <property type="evidence" value="ECO:0007669"/>
    <property type="project" value="UniProtKB-KW"/>
</dbReference>
<accession>A0AAJ0BNV2</accession>
<dbReference type="Pfam" id="PF02434">
    <property type="entry name" value="Fringe"/>
    <property type="match status" value="1"/>
</dbReference>
<comment type="subcellular location">
    <subcellularLocation>
        <location evidence="1">Membrane</location>
        <topology evidence="1">Single-pass type II membrane protein</topology>
    </subcellularLocation>
</comment>
<name>A0AAJ0BNV2_9PEZI</name>
<evidence type="ECO:0000256" key="6">
    <source>
        <dbReference type="ARBA" id="ARBA00022679"/>
    </source>
</evidence>
<evidence type="ECO:0000313" key="15">
    <source>
        <dbReference type="Proteomes" id="UP001239445"/>
    </source>
</evidence>
<evidence type="ECO:0000256" key="5">
    <source>
        <dbReference type="ARBA" id="ARBA00022676"/>
    </source>
</evidence>
<comment type="caution">
    <text evidence="14">The sequence shown here is derived from an EMBL/GenBank/DDBJ whole genome shotgun (WGS) entry which is preliminary data.</text>
</comment>
<keyword evidence="6" id="KW-0808">Transferase</keyword>
<keyword evidence="5" id="KW-0328">Glycosyltransferase</keyword>
<keyword evidence="15" id="KW-1185">Reference proteome</keyword>
<evidence type="ECO:0000256" key="7">
    <source>
        <dbReference type="ARBA" id="ARBA00022692"/>
    </source>
</evidence>
<keyword evidence="7" id="KW-0812">Transmembrane</keyword>
<dbReference type="Gene3D" id="3.90.550.50">
    <property type="match status" value="1"/>
</dbReference>
<protein>
    <recommendedName>
        <fullName evidence="4">N-acetylgalactosaminide beta-1,3-galactosyltransferase</fullName>
        <ecNumber evidence="4">2.4.1.122</ecNumber>
    </recommendedName>
</protein>
<evidence type="ECO:0000256" key="12">
    <source>
        <dbReference type="SAM" id="MobiDB-lite"/>
    </source>
</evidence>
<dbReference type="EC" id="2.4.1.122" evidence="4"/>
<keyword evidence="11" id="KW-0472">Membrane</keyword>
<keyword evidence="10" id="KW-1133">Transmembrane helix</keyword>
<evidence type="ECO:0000259" key="13">
    <source>
        <dbReference type="Pfam" id="PF02434"/>
    </source>
</evidence>
<keyword evidence="8" id="KW-0547">Nucleotide-binding</keyword>
<evidence type="ECO:0000256" key="3">
    <source>
        <dbReference type="ARBA" id="ARBA00006462"/>
    </source>
</evidence>
<evidence type="ECO:0000256" key="4">
    <source>
        <dbReference type="ARBA" id="ARBA00012557"/>
    </source>
</evidence>
<organism evidence="14 15">
    <name type="scientific">Echria macrotheca</name>
    <dbReference type="NCBI Taxonomy" id="438768"/>
    <lineage>
        <taxon>Eukaryota</taxon>
        <taxon>Fungi</taxon>
        <taxon>Dikarya</taxon>
        <taxon>Ascomycota</taxon>
        <taxon>Pezizomycotina</taxon>
        <taxon>Sordariomycetes</taxon>
        <taxon>Sordariomycetidae</taxon>
        <taxon>Sordariales</taxon>
        <taxon>Schizotheciaceae</taxon>
        <taxon>Echria</taxon>
    </lineage>
</organism>
<proteinExistence type="inferred from homology"/>
<gene>
    <name evidence="14" type="ORF">QBC47DRAFT_3094</name>
</gene>
<dbReference type="GO" id="GO:0016263">
    <property type="term" value="F:glycoprotein-N-acetylgalactosamine 3-beta-galactosyltransferase activity"/>
    <property type="evidence" value="ECO:0007669"/>
    <property type="project" value="UniProtKB-EC"/>
</dbReference>
<dbReference type="InterPro" id="IPR003378">
    <property type="entry name" value="Fringe-like_glycosylTrfase"/>
</dbReference>
<evidence type="ECO:0000256" key="8">
    <source>
        <dbReference type="ARBA" id="ARBA00022741"/>
    </source>
</evidence>
<dbReference type="Proteomes" id="UP001239445">
    <property type="component" value="Unassembled WGS sequence"/>
</dbReference>
<sequence length="492" mass="55756">MLARRGLLILAATGLAFLFWLSASSRFTTGWSGLDTPYRYGPQNNGTTPDDNVTRPSESHNGSPSDSGAGQGVLSACADFPDMSKIMVVMKTGASESFAKVPTQLMTMLRCLPDTLIFSDMDQNIAGYQLLDSLDEVPRDITEKNPDFDLYRRQKTCLIDVETCNKLGNPASEGWKLDKYKNVHIAEKAYSMRPGYDWYLFIDADTYVLFHNLARWLSMMDPNKKHYLGSVTLINDFGFAHGGSGYVVSRAAMEAMVGQNPGIGSEYDYRAAEECCGDYVFGMAMKEKAGIEVEQMWPTINGEKPTRIPFGPSHWCQPIATMHHLNSEELENFWKFENDWLQKQKLDKSTRPLLMKDIYHHYLEPRIVAKRVDWDNISDDRFYFDPGSGQQHDDADHMMSRMKNLAEYNVFEKKAHLSFEHCEAACQSLPSDECFQFKYRDGVCSFSRSIRLGKPVKRGDDGKHTVSGWDVAKIAAWVATRESCSRVEWPGQ</sequence>
<evidence type="ECO:0000256" key="2">
    <source>
        <dbReference type="ARBA" id="ARBA00004922"/>
    </source>
</evidence>
<evidence type="ECO:0000256" key="11">
    <source>
        <dbReference type="ARBA" id="ARBA00023136"/>
    </source>
</evidence>
<feature type="domain" description="Fringe-like glycosyltransferase" evidence="13">
    <location>
        <begin position="175"/>
        <end position="287"/>
    </location>
</feature>
<dbReference type="AlphaFoldDB" id="A0AAJ0BNV2"/>
<comment type="pathway">
    <text evidence="2">Protein modification; protein glycosylation.</text>
</comment>
<dbReference type="FunFam" id="3.90.550.50:FF:000039">
    <property type="entry name" value="WGS project CABT00000000 data, contig 2.9"/>
    <property type="match status" value="1"/>
</dbReference>
<dbReference type="EMBL" id="MU839827">
    <property type="protein sequence ID" value="KAK1760282.1"/>
    <property type="molecule type" value="Genomic_DNA"/>
</dbReference>
<evidence type="ECO:0000256" key="9">
    <source>
        <dbReference type="ARBA" id="ARBA00022968"/>
    </source>
</evidence>
<keyword evidence="9" id="KW-0735">Signal-anchor</keyword>
<dbReference type="InterPro" id="IPR026050">
    <property type="entry name" value="C1GALT1/C1GALT1_chp1"/>
</dbReference>
<feature type="compositionally biased region" description="Polar residues" evidence="12">
    <location>
        <begin position="42"/>
        <end position="68"/>
    </location>
</feature>
<evidence type="ECO:0000256" key="1">
    <source>
        <dbReference type="ARBA" id="ARBA00004606"/>
    </source>
</evidence>
<reference evidence="14" key="1">
    <citation type="submission" date="2023-06" db="EMBL/GenBank/DDBJ databases">
        <title>Genome-scale phylogeny and comparative genomics of the fungal order Sordariales.</title>
        <authorList>
            <consortium name="Lawrence Berkeley National Laboratory"/>
            <person name="Hensen N."/>
            <person name="Bonometti L."/>
            <person name="Westerberg I."/>
            <person name="Brannstrom I.O."/>
            <person name="Guillou S."/>
            <person name="Cros-Aarteil S."/>
            <person name="Calhoun S."/>
            <person name="Haridas S."/>
            <person name="Kuo A."/>
            <person name="Mondo S."/>
            <person name="Pangilinan J."/>
            <person name="Riley R."/>
            <person name="Labutti K."/>
            <person name="Andreopoulos B."/>
            <person name="Lipzen A."/>
            <person name="Chen C."/>
            <person name="Yanf M."/>
            <person name="Daum C."/>
            <person name="Ng V."/>
            <person name="Clum A."/>
            <person name="Steindorff A."/>
            <person name="Ohm R."/>
            <person name="Martin F."/>
            <person name="Silar P."/>
            <person name="Natvig D."/>
            <person name="Lalanne C."/>
            <person name="Gautier V."/>
            <person name="Ament-Velasquez S.L."/>
            <person name="Kruys A."/>
            <person name="Hutchinson M.I."/>
            <person name="Powell A.J."/>
            <person name="Barry K."/>
            <person name="Miller A.N."/>
            <person name="Grigoriev I.V."/>
            <person name="Debuchy R."/>
            <person name="Gladieux P."/>
            <person name="Thoren M.H."/>
            <person name="Johannesson H."/>
        </authorList>
    </citation>
    <scope>NUCLEOTIDE SEQUENCE</scope>
    <source>
        <strain evidence="14">PSN4</strain>
    </source>
</reference>
<feature type="region of interest" description="Disordered" evidence="12">
    <location>
        <begin position="40"/>
        <end position="70"/>
    </location>
</feature>
<dbReference type="PANTHER" id="PTHR23033">
    <property type="entry name" value="BETA1,3-GALACTOSYLTRANSFERASE"/>
    <property type="match status" value="1"/>
</dbReference>
<dbReference type="PANTHER" id="PTHR23033:SF40">
    <property type="entry name" value="APPLE DOMAIN-CONTAINING PROTEIN"/>
    <property type="match status" value="1"/>
</dbReference>